<accession>E4XWD3</accession>
<proteinExistence type="inferred from homology"/>
<comment type="subcellular location">
    <subcellularLocation>
        <location evidence="1">Basolateral cell membrane</location>
        <topology evidence="1">Multi-pass membrane protein</topology>
    </subcellularLocation>
</comment>
<dbReference type="Proteomes" id="UP000001307">
    <property type="component" value="Unassembled WGS sequence"/>
</dbReference>
<dbReference type="InterPro" id="IPR020846">
    <property type="entry name" value="MFS_dom"/>
</dbReference>
<evidence type="ECO:0000256" key="3">
    <source>
        <dbReference type="ARBA" id="ARBA00022475"/>
    </source>
</evidence>
<keyword evidence="6 10" id="KW-0472">Membrane</keyword>
<feature type="transmembrane region" description="Helical" evidence="10">
    <location>
        <begin position="212"/>
        <end position="235"/>
    </location>
</feature>
<dbReference type="PROSITE" id="PS50850">
    <property type="entry name" value="MFS"/>
    <property type="match status" value="1"/>
</dbReference>
<evidence type="ECO:0000256" key="4">
    <source>
        <dbReference type="ARBA" id="ARBA00022692"/>
    </source>
</evidence>
<evidence type="ECO:0000256" key="2">
    <source>
        <dbReference type="ARBA" id="ARBA00006727"/>
    </source>
</evidence>
<reference evidence="12" key="1">
    <citation type="journal article" date="2010" name="Science">
        <title>Plasticity of animal genome architecture unmasked by rapid evolution of a pelagic tunicate.</title>
        <authorList>
            <person name="Denoeud F."/>
            <person name="Henriet S."/>
            <person name="Mungpakdee S."/>
            <person name="Aury J.M."/>
            <person name="Da Silva C."/>
            <person name="Brinkmann H."/>
            <person name="Mikhaleva J."/>
            <person name="Olsen L.C."/>
            <person name="Jubin C."/>
            <person name="Canestro C."/>
            <person name="Bouquet J.M."/>
            <person name="Danks G."/>
            <person name="Poulain J."/>
            <person name="Campsteijn C."/>
            <person name="Adamski M."/>
            <person name="Cross I."/>
            <person name="Yadetie F."/>
            <person name="Muffato M."/>
            <person name="Louis A."/>
            <person name="Butcher S."/>
            <person name="Tsagkogeorga G."/>
            <person name="Konrad A."/>
            <person name="Singh S."/>
            <person name="Jensen M.F."/>
            <person name="Cong E.H."/>
            <person name="Eikeseth-Otteraa H."/>
            <person name="Noel B."/>
            <person name="Anthouard V."/>
            <person name="Porcel B.M."/>
            <person name="Kachouri-Lafond R."/>
            <person name="Nishino A."/>
            <person name="Ugolini M."/>
            <person name="Chourrout P."/>
            <person name="Nishida H."/>
            <person name="Aasland R."/>
            <person name="Huzurbazar S."/>
            <person name="Westhof E."/>
            <person name="Delsuc F."/>
            <person name="Lehrach H."/>
            <person name="Reinhardt R."/>
            <person name="Weissenbach J."/>
            <person name="Roy S.W."/>
            <person name="Artiguenave F."/>
            <person name="Postlethwait J.H."/>
            <person name="Manak J.R."/>
            <person name="Thompson E.M."/>
            <person name="Jaillon O."/>
            <person name="Du Pasquier L."/>
            <person name="Boudinot P."/>
            <person name="Liberles D.A."/>
            <person name="Volff J.N."/>
            <person name="Philippe H."/>
            <person name="Lenhard B."/>
            <person name="Roest Crollius H."/>
            <person name="Wincker P."/>
            <person name="Chourrout D."/>
        </authorList>
    </citation>
    <scope>NUCLEOTIDE SEQUENCE [LARGE SCALE GENOMIC DNA]</scope>
</reference>
<protein>
    <recommendedName>
        <fullName evidence="11">Major facilitator superfamily (MFS) profile domain-containing protein</fullName>
    </recommendedName>
</protein>
<evidence type="ECO:0000256" key="6">
    <source>
        <dbReference type="ARBA" id="ARBA00023136"/>
    </source>
</evidence>
<evidence type="ECO:0000259" key="11">
    <source>
        <dbReference type="PROSITE" id="PS50850"/>
    </source>
</evidence>
<dbReference type="GO" id="GO:0016323">
    <property type="term" value="C:basolateral plasma membrane"/>
    <property type="evidence" value="ECO:0007669"/>
    <property type="project" value="UniProtKB-SubCell"/>
</dbReference>
<feature type="non-terminal residue" evidence="12">
    <location>
        <position position="1"/>
    </location>
</feature>
<feature type="domain" description="Major facilitator superfamily (MFS) profile" evidence="11">
    <location>
        <begin position="78"/>
        <end position="300"/>
    </location>
</feature>
<sequence>AHACGVSVMQFALGALLPILVEQYSVKGCFIVIAGIMFNIVAASALYRPTVITSEVEKLEEENENFEDNEESQSGLDFSFFCHPAFLLFFFSQGIFFAGYMGALLLVVPYAETELGVEASTAATIVMAMGVAELIFRIPFGWLGDWEKINRTHLLGGTFLALGVIFLAFPMCTNFTYLLVFSALSGIFQGGFGGLSFVVLDDIMVAIGKQNGFMIALGLSTGFNGILGVIAPVTFGTINDMVGNMTLSLWIAAIMVIVSALMTSAIVVFTPKPLSSKFPKIPPADFSSREEVAFIETKKE</sequence>
<keyword evidence="13" id="KW-1185">Reference proteome</keyword>
<feature type="transmembrane region" description="Helical" evidence="10">
    <location>
        <begin position="120"/>
        <end position="140"/>
    </location>
</feature>
<comment type="catalytic activity">
    <reaction evidence="7">
        <text>creatine(in) = creatine(out)</text>
        <dbReference type="Rhea" id="RHEA:73043"/>
        <dbReference type="ChEBI" id="CHEBI:57947"/>
    </reaction>
</comment>
<name>E4XWD3_OIKDI</name>
<dbReference type="SUPFAM" id="SSF103473">
    <property type="entry name" value="MFS general substrate transporter"/>
    <property type="match status" value="1"/>
</dbReference>
<feature type="transmembrane region" description="Helical" evidence="10">
    <location>
        <begin position="152"/>
        <end position="169"/>
    </location>
</feature>
<evidence type="ECO:0000256" key="1">
    <source>
        <dbReference type="ARBA" id="ARBA00004554"/>
    </source>
</evidence>
<comment type="similarity">
    <text evidence="2">Belongs to the major facilitator superfamily. Monocarboxylate porter (TC 2.A.1.13) family.</text>
</comment>
<gene>
    <name evidence="12" type="ORF">GSOID_T00006950001</name>
</gene>
<evidence type="ECO:0000256" key="10">
    <source>
        <dbReference type="SAM" id="Phobius"/>
    </source>
</evidence>
<feature type="transmembrane region" description="Helical" evidence="10">
    <location>
        <begin position="247"/>
        <end position="270"/>
    </location>
</feature>
<comment type="function">
    <text evidence="9">Functions as a transporter for creatine and as well for its precursor guanidinoacetate. Transport of creatine and GAA is independent of resting membrane potential and extracellular Na(+), Cl(-), or pH. Contributes to the process of creatine biosynthesis and distribution.</text>
</comment>
<evidence type="ECO:0000256" key="7">
    <source>
        <dbReference type="ARBA" id="ARBA00036521"/>
    </source>
</evidence>
<dbReference type="PANTHER" id="PTHR11360">
    <property type="entry name" value="MONOCARBOXYLATE TRANSPORTER"/>
    <property type="match status" value="1"/>
</dbReference>
<dbReference type="InterPro" id="IPR036259">
    <property type="entry name" value="MFS_trans_sf"/>
</dbReference>
<dbReference type="GO" id="GO:0022857">
    <property type="term" value="F:transmembrane transporter activity"/>
    <property type="evidence" value="ECO:0007669"/>
    <property type="project" value="InterPro"/>
</dbReference>
<evidence type="ECO:0000256" key="8">
    <source>
        <dbReference type="ARBA" id="ARBA00036771"/>
    </source>
</evidence>
<dbReference type="GO" id="GO:0015881">
    <property type="term" value="P:creatine transmembrane transport"/>
    <property type="evidence" value="ECO:0007669"/>
    <property type="project" value="TreeGrafter"/>
</dbReference>
<dbReference type="AlphaFoldDB" id="E4XWD3"/>
<keyword evidence="4 10" id="KW-0812">Transmembrane</keyword>
<dbReference type="InterPro" id="IPR011701">
    <property type="entry name" value="MFS"/>
</dbReference>
<comment type="catalytic activity">
    <reaction evidence="8">
        <text>guanidinoacetate(in) = guanidinoacetate(out)</text>
        <dbReference type="Rhea" id="RHEA:73047"/>
        <dbReference type="ChEBI" id="CHEBI:57742"/>
    </reaction>
</comment>
<feature type="transmembrane region" description="Helical" evidence="10">
    <location>
        <begin position="24"/>
        <end position="47"/>
    </location>
</feature>
<dbReference type="EMBL" id="FN653241">
    <property type="protein sequence ID" value="CBY13988.1"/>
    <property type="molecule type" value="Genomic_DNA"/>
</dbReference>
<dbReference type="OrthoDB" id="6499973at2759"/>
<evidence type="ECO:0000256" key="5">
    <source>
        <dbReference type="ARBA" id="ARBA00022989"/>
    </source>
</evidence>
<keyword evidence="3" id="KW-1003">Cell membrane</keyword>
<dbReference type="InParanoid" id="E4XWD3"/>
<evidence type="ECO:0000313" key="13">
    <source>
        <dbReference type="Proteomes" id="UP000001307"/>
    </source>
</evidence>
<evidence type="ECO:0000313" key="12">
    <source>
        <dbReference type="EMBL" id="CBY13988.1"/>
    </source>
</evidence>
<feature type="transmembrane region" description="Helical" evidence="10">
    <location>
        <begin position="86"/>
        <end position="108"/>
    </location>
</feature>
<dbReference type="InterPro" id="IPR050327">
    <property type="entry name" value="Proton-linked_MCT"/>
</dbReference>
<evidence type="ECO:0000256" key="9">
    <source>
        <dbReference type="ARBA" id="ARBA00037605"/>
    </source>
</evidence>
<dbReference type="Gene3D" id="1.20.1250.20">
    <property type="entry name" value="MFS general substrate transporter like domains"/>
    <property type="match status" value="1"/>
</dbReference>
<dbReference type="Pfam" id="PF07690">
    <property type="entry name" value="MFS_1"/>
    <property type="match status" value="1"/>
</dbReference>
<dbReference type="PANTHER" id="PTHR11360:SF318">
    <property type="entry name" value="MONOCARBOXYLATE TRANSPORTER 12"/>
    <property type="match status" value="1"/>
</dbReference>
<organism evidence="12">
    <name type="scientific">Oikopleura dioica</name>
    <name type="common">Tunicate</name>
    <dbReference type="NCBI Taxonomy" id="34765"/>
    <lineage>
        <taxon>Eukaryota</taxon>
        <taxon>Metazoa</taxon>
        <taxon>Chordata</taxon>
        <taxon>Tunicata</taxon>
        <taxon>Appendicularia</taxon>
        <taxon>Copelata</taxon>
        <taxon>Oikopleuridae</taxon>
        <taxon>Oikopleura</taxon>
    </lineage>
</organism>
<keyword evidence="5 10" id="KW-1133">Transmembrane helix</keyword>
<feature type="transmembrane region" description="Helical" evidence="10">
    <location>
        <begin position="175"/>
        <end position="200"/>
    </location>
</feature>